<sequence>MNVTVLGLGKMGSAIAVALSKAGYETTVWNRTPGKVVEGAVHASTAREAIAASPVVLAVVADYATVRELYQGSTGGALINLATGTPEEAAEMAAWAAEHGIDYVDGAMLAVPQQVATPDAQFIYSGSTKVFEDNQKLLDVLATSRYLGTDPVVAALWDTALLGVGYSTLLGFFHAAALLDTAGTGPKELLPLAGQWIQGMVGWLADLSAEIESGEYGNAVSSVDLNRTAAANLVNTSLARGVSTETLAPFRSLLDRRSADGHGADSLSSLFELLKQR</sequence>
<dbReference type="Pfam" id="PF03446">
    <property type="entry name" value="NAD_binding_2"/>
    <property type="match status" value="1"/>
</dbReference>
<dbReference type="InterPro" id="IPR015815">
    <property type="entry name" value="HIBADH-related"/>
</dbReference>
<dbReference type="PIRSF" id="PIRSF000103">
    <property type="entry name" value="HIBADH"/>
    <property type="match status" value="1"/>
</dbReference>
<dbReference type="InterPro" id="IPR036291">
    <property type="entry name" value="NAD(P)-bd_dom_sf"/>
</dbReference>
<dbReference type="Gene3D" id="1.10.1040.10">
    <property type="entry name" value="N-(1-d-carboxylethyl)-l-norvaline Dehydrogenase, domain 2"/>
    <property type="match status" value="1"/>
</dbReference>
<dbReference type="SUPFAM" id="SSF51735">
    <property type="entry name" value="NAD(P)-binding Rossmann-fold domains"/>
    <property type="match status" value="1"/>
</dbReference>
<comment type="similarity">
    <text evidence="1">Belongs to the HIBADH-related family.</text>
</comment>
<dbReference type="Gene3D" id="3.40.50.720">
    <property type="entry name" value="NAD(P)-binding Rossmann-like Domain"/>
    <property type="match status" value="1"/>
</dbReference>
<dbReference type="RefSeq" id="WP_209635663.1">
    <property type="nucleotide sequence ID" value="NZ_JAGINW010000001.1"/>
</dbReference>
<dbReference type="Pfam" id="PF21761">
    <property type="entry name" value="RedAm-like_C"/>
    <property type="match status" value="1"/>
</dbReference>
<dbReference type="PANTHER" id="PTHR43580">
    <property type="entry name" value="OXIDOREDUCTASE GLYR1-RELATED"/>
    <property type="match status" value="1"/>
</dbReference>
<dbReference type="InterPro" id="IPR048666">
    <property type="entry name" value="RedAm-like_C"/>
</dbReference>
<feature type="domain" description="6-phosphogluconate dehydrogenase NADP-binding" evidence="3">
    <location>
        <begin position="3"/>
        <end position="144"/>
    </location>
</feature>
<gene>
    <name evidence="5" type="ORF">JOF56_001428</name>
</gene>
<keyword evidence="6" id="KW-1185">Reference proteome</keyword>
<reference evidence="5 6" key="1">
    <citation type="submission" date="2021-03" db="EMBL/GenBank/DDBJ databases">
        <title>Sequencing the genomes of 1000 actinobacteria strains.</title>
        <authorList>
            <person name="Klenk H.-P."/>
        </authorList>
    </citation>
    <scope>NUCLEOTIDE SEQUENCE [LARGE SCALE GENOMIC DNA]</scope>
    <source>
        <strain evidence="5 6">DSM 46670</strain>
    </source>
</reference>
<evidence type="ECO:0000313" key="5">
    <source>
        <dbReference type="EMBL" id="MBP2321043.1"/>
    </source>
</evidence>
<comment type="caution">
    <text evidence="5">The sequence shown here is derived from an EMBL/GenBank/DDBJ whole genome shotgun (WGS) entry which is preliminary data.</text>
</comment>
<organism evidence="5 6">
    <name type="scientific">Kibdelosporangium banguiense</name>
    <dbReference type="NCBI Taxonomy" id="1365924"/>
    <lineage>
        <taxon>Bacteria</taxon>
        <taxon>Bacillati</taxon>
        <taxon>Actinomycetota</taxon>
        <taxon>Actinomycetes</taxon>
        <taxon>Pseudonocardiales</taxon>
        <taxon>Pseudonocardiaceae</taxon>
        <taxon>Kibdelosporangium</taxon>
    </lineage>
</organism>
<name>A0ABS4T9G8_9PSEU</name>
<feature type="domain" description="NADPH-dependent reductive aminase-like C-terminal" evidence="4">
    <location>
        <begin position="150"/>
        <end position="275"/>
    </location>
</feature>
<proteinExistence type="inferred from homology"/>
<evidence type="ECO:0000259" key="3">
    <source>
        <dbReference type="Pfam" id="PF03446"/>
    </source>
</evidence>
<evidence type="ECO:0000256" key="2">
    <source>
        <dbReference type="ARBA" id="ARBA00023002"/>
    </source>
</evidence>
<evidence type="ECO:0000313" key="6">
    <source>
        <dbReference type="Proteomes" id="UP001519332"/>
    </source>
</evidence>
<accession>A0ABS4T9G8</accession>
<evidence type="ECO:0000256" key="1">
    <source>
        <dbReference type="ARBA" id="ARBA00009080"/>
    </source>
</evidence>
<dbReference type="InterPro" id="IPR051265">
    <property type="entry name" value="HIBADH-related_NP60_sf"/>
</dbReference>
<dbReference type="InterPro" id="IPR013328">
    <property type="entry name" value="6PGD_dom2"/>
</dbReference>
<dbReference type="EMBL" id="JAGINW010000001">
    <property type="protein sequence ID" value="MBP2321043.1"/>
    <property type="molecule type" value="Genomic_DNA"/>
</dbReference>
<protein>
    <submittedName>
        <fullName evidence="5">3-hydroxyisobutyrate dehydrogenase-like beta-hydroxyacid dehydrogenase</fullName>
    </submittedName>
</protein>
<dbReference type="Proteomes" id="UP001519332">
    <property type="component" value="Unassembled WGS sequence"/>
</dbReference>
<dbReference type="PANTHER" id="PTHR43580:SF2">
    <property type="entry name" value="CYTOKINE-LIKE NUCLEAR FACTOR N-PAC"/>
    <property type="match status" value="1"/>
</dbReference>
<dbReference type="InterPro" id="IPR006115">
    <property type="entry name" value="6PGDH_NADP-bd"/>
</dbReference>
<evidence type="ECO:0000259" key="4">
    <source>
        <dbReference type="Pfam" id="PF21761"/>
    </source>
</evidence>
<keyword evidence="2" id="KW-0560">Oxidoreductase</keyword>